<feature type="repeat" description="TPR" evidence="3">
    <location>
        <begin position="375"/>
        <end position="408"/>
    </location>
</feature>
<organism evidence="4 5">
    <name type="scientific">Roseateles saccharophilus</name>
    <name type="common">Pseudomonas saccharophila</name>
    <dbReference type="NCBI Taxonomy" id="304"/>
    <lineage>
        <taxon>Bacteria</taxon>
        <taxon>Pseudomonadati</taxon>
        <taxon>Pseudomonadota</taxon>
        <taxon>Betaproteobacteria</taxon>
        <taxon>Burkholderiales</taxon>
        <taxon>Sphaerotilaceae</taxon>
        <taxon>Roseateles</taxon>
    </lineage>
</organism>
<protein>
    <submittedName>
        <fullName evidence="4">Putative PEP-CTERM system TPR-repeat lipoprotein</fullName>
    </submittedName>
</protein>
<dbReference type="PROSITE" id="PS50005">
    <property type="entry name" value="TPR"/>
    <property type="match status" value="4"/>
</dbReference>
<dbReference type="OrthoDB" id="5290951at2"/>
<feature type="repeat" description="TPR" evidence="3">
    <location>
        <begin position="849"/>
        <end position="882"/>
    </location>
</feature>
<keyword evidence="5" id="KW-1185">Reference proteome</keyword>
<dbReference type="EMBL" id="SMBU01000040">
    <property type="protein sequence ID" value="TCU88331.1"/>
    <property type="molecule type" value="Genomic_DNA"/>
</dbReference>
<keyword evidence="1" id="KW-0677">Repeat</keyword>
<dbReference type="AlphaFoldDB" id="A0A4V2VPB9"/>
<dbReference type="Proteomes" id="UP000295110">
    <property type="component" value="Unassembled WGS sequence"/>
</dbReference>
<accession>A0A4V2VPB9</accession>
<dbReference type="RefSeq" id="WP_132575998.1">
    <property type="nucleotide sequence ID" value="NZ_CBCSGL010000046.1"/>
</dbReference>
<dbReference type="SMART" id="SM00028">
    <property type="entry name" value="TPR"/>
    <property type="match status" value="14"/>
</dbReference>
<evidence type="ECO:0000256" key="1">
    <source>
        <dbReference type="ARBA" id="ARBA00022737"/>
    </source>
</evidence>
<dbReference type="NCBIfam" id="TIGR02917">
    <property type="entry name" value="PEP_TPR_lipo"/>
    <property type="match status" value="1"/>
</dbReference>
<dbReference type="PROSITE" id="PS51257">
    <property type="entry name" value="PROKAR_LIPOPROTEIN"/>
    <property type="match status" value="1"/>
</dbReference>
<dbReference type="PANTHER" id="PTHR45586">
    <property type="entry name" value="TPR REPEAT-CONTAINING PROTEIN PA4667"/>
    <property type="match status" value="1"/>
</dbReference>
<proteinExistence type="predicted"/>
<dbReference type="InterPro" id="IPR011990">
    <property type="entry name" value="TPR-like_helical_dom_sf"/>
</dbReference>
<evidence type="ECO:0000313" key="5">
    <source>
        <dbReference type="Proteomes" id="UP000295110"/>
    </source>
</evidence>
<evidence type="ECO:0000256" key="3">
    <source>
        <dbReference type="PROSITE-ProRule" id="PRU00339"/>
    </source>
</evidence>
<feature type="repeat" description="TPR" evidence="3">
    <location>
        <begin position="647"/>
        <end position="680"/>
    </location>
</feature>
<dbReference type="PANTHER" id="PTHR45586:SF1">
    <property type="entry name" value="LIPOPOLYSACCHARIDE ASSEMBLY PROTEIN B"/>
    <property type="match status" value="1"/>
</dbReference>
<evidence type="ECO:0000256" key="2">
    <source>
        <dbReference type="ARBA" id="ARBA00022803"/>
    </source>
</evidence>
<dbReference type="InterPro" id="IPR014266">
    <property type="entry name" value="PEP-CTERM_TPR_PrsT"/>
</dbReference>
<dbReference type="Gene3D" id="1.25.40.10">
    <property type="entry name" value="Tetratricopeptide repeat domain"/>
    <property type="match status" value="5"/>
</dbReference>
<dbReference type="InterPro" id="IPR019734">
    <property type="entry name" value="TPR_rpt"/>
</dbReference>
<sequence length="929" mass="98657">MKKISSSGVGAKCRGAAGVLLSGLLLAGCFSKTADQYLAEAKTALGKKDDVAAVLQLKNALQENPSLVEARFLLGKASLHLGDARGAVIELEKAKELGYSADEVIPLLAQAMLAAGERDKLVRTFGDTQLGSAAATADLKATLATTYNLQGKQAKAMELSTAAIAADAGSQHAQLVRLRLLSSSAGPAEALRELNALLEKSARTVDAVQLKGELLSSLGRPDDAVAAFREALSIERSSPNARAGLVASLLDKKDFAEAKKELDPLRTLKGGAVQFRVFSILLALQKNQLNEAHEHAVALLSLSADDPQSLYLAGVVEYRRGVLLEADKQLGKAIQIAPDFVKARLLLARTNLRAGSAAKALTVLQPLLAEGGGDAEALSVAGEAYLQQSDGRRAEEFFSKAAKADPKGVRSRVALALLQIARGKAGEGLAALQAVAGSDTGTVADMALVSALMERKDWDAALKAVNGLQAKAPDKPAPSNMRGRIELLRGNKDKARAAFEEAVRLDPVYLPATSSLAELDVADKHPDAAAARYEKILAIDPRNIAANMAVVALRAKAGASTEELKAMLSKLIMQAPGETQPRLTLIDLQMNAKDIKGALASAQDAVTAIPDSAEAWRFLAQVQALAGDSNQAISSFNKLIALQPNAPEPYMMLAQLYTARGDKANAAATVKRALGIKPDFQPGQVALLRAALAAGNPVQAHKIADEIRAQHPDDPLGYALEGDIDVTQNNWAAAGVAYRSALKLAPTAELAIKLHRVLLAGQKPAEAKQFEMEWLAGHPQDAAFIHYLADVALVQKSYGLAEQRYFAVLKLNPHNASAANNLAWVLSLTKKPGARAYAEKANQLEPNRPAFMDTLAQLLADAGELDKAIDLQKRALSLDPEQPEYRLHLARFYVDAGRKTEAREELQRLAALGSVFPLQAEVNSLLARL</sequence>
<evidence type="ECO:0000313" key="4">
    <source>
        <dbReference type="EMBL" id="TCU88331.1"/>
    </source>
</evidence>
<keyword evidence="4" id="KW-0449">Lipoprotein</keyword>
<dbReference type="Pfam" id="PF13432">
    <property type="entry name" value="TPR_16"/>
    <property type="match status" value="2"/>
</dbReference>
<dbReference type="Pfam" id="PF14559">
    <property type="entry name" value="TPR_19"/>
    <property type="match status" value="4"/>
</dbReference>
<feature type="repeat" description="TPR" evidence="3">
    <location>
        <begin position="613"/>
        <end position="646"/>
    </location>
</feature>
<name>A0A4V2VPB9_ROSSA</name>
<keyword evidence="2 3" id="KW-0802">TPR repeat</keyword>
<gene>
    <name evidence="4" type="ORF">EV671_10402</name>
</gene>
<dbReference type="SUPFAM" id="SSF48452">
    <property type="entry name" value="TPR-like"/>
    <property type="match status" value="3"/>
</dbReference>
<reference evidence="4 5" key="1">
    <citation type="submission" date="2019-03" db="EMBL/GenBank/DDBJ databases">
        <title>Genomic Encyclopedia of Type Strains, Phase IV (KMG-IV): sequencing the most valuable type-strain genomes for metagenomic binning, comparative biology and taxonomic classification.</title>
        <authorList>
            <person name="Goeker M."/>
        </authorList>
    </citation>
    <scope>NUCLEOTIDE SEQUENCE [LARGE SCALE GENOMIC DNA]</scope>
    <source>
        <strain evidence="4 5">DSM 654</strain>
    </source>
</reference>
<comment type="caution">
    <text evidence="4">The sequence shown here is derived from an EMBL/GenBank/DDBJ whole genome shotgun (WGS) entry which is preliminary data.</text>
</comment>
<dbReference type="InterPro" id="IPR051012">
    <property type="entry name" value="CellSynth/LPSAsmb/PSIAsmb"/>
</dbReference>